<gene>
    <name evidence="2" type="ORF">E1898_15725</name>
</gene>
<organism evidence="2 3">
    <name type="scientific">Algoriphagus formosus</name>
    <dbReference type="NCBI Taxonomy" id="2007308"/>
    <lineage>
        <taxon>Bacteria</taxon>
        <taxon>Pseudomonadati</taxon>
        <taxon>Bacteroidota</taxon>
        <taxon>Cytophagia</taxon>
        <taxon>Cytophagales</taxon>
        <taxon>Cyclobacteriaceae</taxon>
        <taxon>Algoriphagus</taxon>
    </lineage>
</organism>
<accession>A0A4V3AQJ1</accession>
<evidence type="ECO:0000313" key="2">
    <source>
        <dbReference type="EMBL" id="TDK42877.1"/>
    </source>
</evidence>
<dbReference type="EMBL" id="SMUW01000036">
    <property type="protein sequence ID" value="TDK42877.1"/>
    <property type="molecule type" value="Genomic_DNA"/>
</dbReference>
<evidence type="ECO:0000259" key="1">
    <source>
        <dbReference type="Pfam" id="PF13590"/>
    </source>
</evidence>
<dbReference type="Pfam" id="PF13590">
    <property type="entry name" value="DUF4136"/>
    <property type="match status" value="1"/>
</dbReference>
<name>A0A4V3AQJ1_9BACT</name>
<sequence length="192" mass="22551">MLKGKFSIGWTILLMVVIQSCSSIEIFKENTELPLSAKYNSFVIVNAEVNMNGFSAQFLDAKVQDKIRESFESQGLTYDRVKPDLVIRYTSNEDLRQREINSFNNPYPFWGMRVWDPWMFNPYSPYNDPPRTDNYELLQVIIDFIDPEKDKFLMTLTGVTEVNSPKYKEKKVLKTTEKVVERFISEIDFLEN</sequence>
<comment type="caution">
    <text evidence="2">The sequence shown here is derived from an EMBL/GenBank/DDBJ whole genome shotgun (WGS) entry which is preliminary data.</text>
</comment>
<dbReference type="AlphaFoldDB" id="A0A4V3AQJ1"/>
<dbReference type="Proteomes" id="UP000295438">
    <property type="component" value="Unassembled WGS sequence"/>
</dbReference>
<dbReference type="Gene3D" id="3.30.160.670">
    <property type="match status" value="1"/>
</dbReference>
<evidence type="ECO:0000313" key="3">
    <source>
        <dbReference type="Proteomes" id="UP000295438"/>
    </source>
</evidence>
<dbReference type="PROSITE" id="PS51257">
    <property type="entry name" value="PROKAR_LIPOPROTEIN"/>
    <property type="match status" value="1"/>
</dbReference>
<keyword evidence="3" id="KW-1185">Reference proteome</keyword>
<reference evidence="2 3" key="1">
    <citation type="submission" date="2019-03" db="EMBL/GenBank/DDBJ databases">
        <title>Algoriphagus aquimaris sp. nov., isolated form marine sediment in Pohang, Korea.</title>
        <authorList>
            <person name="Kim J."/>
            <person name="Yoon S.-H."/>
            <person name="Lee S.-S."/>
        </authorList>
    </citation>
    <scope>NUCLEOTIDE SEQUENCE [LARGE SCALE GENOMIC DNA]</scope>
    <source>
        <strain evidence="2 3">F21</strain>
    </source>
</reference>
<feature type="domain" description="DUF4136" evidence="1">
    <location>
        <begin position="38"/>
        <end position="183"/>
    </location>
</feature>
<protein>
    <submittedName>
        <fullName evidence="2">DUF4136 domain-containing protein</fullName>
    </submittedName>
</protein>
<dbReference type="RefSeq" id="WP_133391589.1">
    <property type="nucleotide sequence ID" value="NZ_SMUW01000036.1"/>
</dbReference>
<proteinExistence type="predicted"/>
<dbReference type="InterPro" id="IPR025411">
    <property type="entry name" value="DUF4136"/>
</dbReference>